<gene>
    <name evidence="1" type="ORF">M409DRAFT_19480</name>
</gene>
<dbReference type="RefSeq" id="XP_033671555.1">
    <property type="nucleotide sequence ID" value="XM_033804956.1"/>
</dbReference>
<accession>A0A6A6CZ73</accession>
<organism evidence="1 2">
    <name type="scientific">Zasmidium cellare ATCC 36951</name>
    <dbReference type="NCBI Taxonomy" id="1080233"/>
    <lineage>
        <taxon>Eukaryota</taxon>
        <taxon>Fungi</taxon>
        <taxon>Dikarya</taxon>
        <taxon>Ascomycota</taxon>
        <taxon>Pezizomycotina</taxon>
        <taxon>Dothideomycetes</taxon>
        <taxon>Dothideomycetidae</taxon>
        <taxon>Mycosphaerellales</taxon>
        <taxon>Mycosphaerellaceae</taxon>
        <taxon>Zasmidium</taxon>
    </lineage>
</organism>
<evidence type="ECO:0000313" key="2">
    <source>
        <dbReference type="Proteomes" id="UP000799537"/>
    </source>
</evidence>
<keyword evidence="2" id="KW-1185">Reference proteome</keyword>
<dbReference type="EMBL" id="ML993585">
    <property type="protein sequence ID" value="KAF2170666.1"/>
    <property type="molecule type" value="Genomic_DNA"/>
</dbReference>
<name>A0A6A6CZ73_ZASCE</name>
<dbReference type="AlphaFoldDB" id="A0A6A6CZ73"/>
<sequence>MRGGSQVVTSVPIQGSTSTILPLHEILLGTENFLTVNANTTNTIIIDKLNTIPTSHPHNDTPHRSPHTTSATPTLTNITHRPEAQFRLLRRRLLPALTGFPFPNSSLL</sequence>
<dbReference type="GeneID" id="54558228"/>
<reference evidence="1" key="1">
    <citation type="journal article" date="2020" name="Stud. Mycol.">
        <title>101 Dothideomycetes genomes: a test case for predicting lifestyles and emergence of pathogens.</title>
        <authorList>
            <person name="Haridas S."/>
            <person name="Albert R."/>
            <person name="Binder M."/>
            <person name="Bloem J."/>
            <person name="Labutti K."/>
            <person name="Salamov A."/>
            <person name="Andreopoulos B."/>
            <person name="Baker S."/>
            <person name="Barry K."/>
            <person name="Bills G."/>
            <person name="Bluhm B."/>
            <person name="Cannon C."/>
            <person name="Castanera R."/>
            <person name="Culley D."/>
            <person name="Daum C."/>
            <person name="Ezra D."/>
            <person name="Gonzalez J."/>
            <person name="Henrissat B."/>
            <person name="Kuo A."/>
            <person name="Liang C."/>
            <person name="Lipzen A."/>
            <person name="Lutzoni F."/>
            <person name="Magnuson J."/>
            <person name="Mondo S."/>
            <person name="Nolan M."/>
            <person name="Ohm R."/>
            <person name="Pangilinan J."/>
            <person name="Park H.-J."/>
            <person name="Ramirez L."/>
            <person name="Alfaro M."/>
            <person name="Sun H."/>
            <person name="Tritt A."/>
            <person name="Yoshinaga Y."/>
            <person name="Zwiers L.-H."/>
            <person name="Turgeon B."/>
            <person name="Goodwin S."/>
            <person name="Spatafora J."/>
            <person name="Crous P."/>
            <person name="Grigoriev I."/>
        </authorList>
    </citation>
    <scope>NUCLEOTIDE SEQUENCE</scope>
    <source>
        <strain evidence="1">ATCC 36951</strain>
    </source>
</reference>
<dbReference type="Proteomes" id="UP000799537">
    <property type="component" value="Unassembled WGS sequence"/>
</dbReference>
<proteinExistence type="predicted"/>
<protein>
    <submittedName>
        <fullName evidence="1">Uncharacterized protein</fullName>
    </submittedName>
</protein>
<evidence type="ECO:0000313" key="1">
    <source>
        <dbReference type="EMBL" id="KAF2170666.1"/>
    </source>
</evidence>